<keyword evidence="9" id="KW-1185">Reference proteome</keyword>
<evidence type="ECO:0000259" key="4">
    <source>
        <dbReference type="Pfam" id="PF19335"/>
    </source>
</evidence>
<dbReference type="InterPro" id="IPR045800">
    <property type="entry name" value="HMBD"/>
</dbReference>
<dbReference type="Pfam" id="PF19335">
    <property type="entry name" value="HMBD"/>
    <property type="match status" value="1"/>
</dbReference>
<evidence type="ECO:0000256" key="2">
    <source>
        <dbReference type="ARBA" id="ARBA00022448"/>
    </source>
</evidence>
<feature type="domain" description="CusB-like barrel-sandwich hybrid" evidence="5">
    <location>
        <begin position="110"/>
        <end position="234"/>
    </location>
</feature>
<dbReference type="RefSeq" id="WP_202015595.1">
    <property type="nucleotide sequence ID" value="NZ_JAERRB010000015.1"/>
</dbReference>
<feature type="chain" id="PRO_5045912675" evidence="3">
    <location>
        <begin position="22"/>
        <end position="400"/>
    </location>
</feature>
<feature type="signal peptide" evidence="3">
    <location>
        <begin position="1"/>
        <end position="21"/>
    </location>
</feature>
<dbReference type="InterPro" id="IPR006143">
    <property type="entry name" value="RND_pump_MFP"/>
</dbReference>
<organism evidence="8 9">
    <name type="scientific">Chryseolinea lacunae</name>
    <dbReference type="NCBI Taxonomy" id="2801331"/>
    <lineage>
        <taxon>Bacteria</taxon>
        <taxon>Pseudomonadati</taxon>
        <taxon>Bacteroidota</taxon>
        <taxon>Cytophagia</taxon>
        <taxon>Cytophagales</taxon>
        <taxon>Fulvivirgaceae</taxon>
        <taxon>Chryseolinea</taxon>
    </lineage>
</organism>
<dbReference type="InterPro" id="IPR051909">
    <property type="entry name" value="MFP_Cation_Efflux"/>
</dbReference>
<keyword evidence="2" id="KW-0813">Transport</keyword>
<dbReference type="PANTHER" id="PTHR30097:SF4">
    <property type="entry name" value="SLR6042 PROTEIN"/>
    <property type="match status" value="1"/>
</dbReference>
<protein>
    <submittedName>
        <fullName evidence="8">Efflux RND transporter periplasmic adaptor subunit</fullName>
    </submittedName>
</protein>
<dbReference type="SUPFAM" id="SSF111369">
    <property type="entry name" value="HlyD-like secretion proteins"/>
    <property type="match status" value="1"/>
</dbReference>
<feature type="domain" description="Heavy metal binding" evidence="4">
    <location>
        <begin position="37"/>
        <end position="62"/>
    </location>
</feature>
<keyword evidence="3" id="KW-0732">Signal</keyword>
<name>A0ABS1L2T6_9BACT</name>
<evidence type="ECO:0000256" key="3">
    <source>
        <dbReference type="SAM" id="SignalP"/>
    </source>
</evidence>
<dbReference type="EMBL" id="JAERRB010000015">
    <property type="protein sequence ID" value="MBL0745252.1"/>
    <property type="molecule type" value="Genomic_DNA"/>
</dbReference>
<proteinExistence type="inferred from homology"/>
<dbReference type="Pfam" id="PF25919">
    <property type="entry name" value="BSH_CusB"/>
    <property type="match status" value="1"/>
</dbReference>
<comment type="similarity">
    <text evidence="1">Belongs to the membrane fusion protein (MFP) (TC 8.A.1) family.</text>
</comment>
<evidence type="ECO:0000313" key="9">
    <source>
        <dbReference type="Proteomes" id="UP000613030"/>
    </source>
</evidence>
<evidence type="ECO:0000313" key="8">
    <source>
        <dbReference type="EMBL" id="MBL0745252.1"/>
    </source>
</evidence>
<gene>
    <name evidence="8" type="ORF">JI741_28740</name>
</gene>
<dbReference type="InterPro" id="IPR058792">
    <property type="entry name" value="Beta-barrel_RND_2"/>
</dbReference>
<dbReference type="Pfam" id="PF25975">
    <property type="entry name" value="CzcB_C"/>
    <property type="match status" value="1"/>
</dbReference>
<dbReference type="InterPro" id="IPR058790">
    <property type="entry name" value="BSH_CusB"/>
</dbReference>
<dbReference type="NCBIfam" id="TIGR01730">
    <property type="entry name" value="RND_mfp"/>
    <property type="match status" value="1"/>
</dbReference>
<comment type="caution">
    <text evidence="8">The sequence shown here is derived from an EMBL/GenBank/DDBJ whole genome shotgun (WGS) entry which is preliminary data.</text>
</comment>
<dbReference type="Gene3D" id="2.40.420.20">
    <property type="match status" value="1"/>
</dbReference>
<dbReference type="Gene3D" id="2.40.30.170">
    <property type="match status" value="1"/>
</dbReference>
<evidence type="ECO:0000259" key="5">
    <source>
        <dbReference type="Pfam" id="PF25919"/>
    </source>
</evidence>
<evidence type="ECO:0000259" key="7">
    <source>
        <dbReference type="Pfam" id="PF25975"/>
    </source>
</evidence>
<dbReference type="InterPro" id="IPR058649">
    <property type="entry name" value="CzcB_C"/>
</dbReference>
<dbReference type="PROSITE" id="PS51257">
    <property type="entry name" value="PROKAR_LIPOPROTEIN"/>
    <property type="match status" value="1"/>
</dbReference>
<dbReference type="Proteomes" id="UP000613030">
    <property type="component" value="Unassembled WGS sequence"/>
</dbReference>
<evidence type="ECO:0000256" key="1">
    <source>
        <dbReference type="ARBA" id="ARBA00009477"/>
    </source>
</evidence>
<feature type="domain" description="CusB-like beta-barrel" evidence="6">
    <location>
        <begin position="239"/>
        <end position="315"/>
    </location>
</feature>
<reference evidence="8 9" key="1">
    <citation type="submission" date="2021-01" db="EMBL/GenBank/DDBJ databases">
        <title>Chryseolinea sp. Jin1 Genome sequencing and assembly.</title>
        <authorList>
            <person name="Kim I."/>
        </authorList>
    </citation>
    <scope>NUCLEOTIDE SEQUENCE [LARGE SCALE GENOMIC DNA]</scope>
    <source>
        <strain evidence="8 9">Jin1</strain>
    </source>
</reference>
<accession>A0ABS1L2T6</accession>
<sequence length="400" mass="43808">MRTLACFMLTLLLAACSTKDASHQHAHTAEAPAAPAKYTCPMHPEVIQDGPGKCPVCGMDLVLKKEGVALMLNESQMRLANITTQPVSMQPVGQTVSINGKLVLNEEGSSVISSRAAGRIEKLFVKETGRAVKKGEPLYELYSETLLTLQREYLLAKEQYETLGKDHPRYESFLKSAERKLLLYGLTQNQVNKLATTKTFAERVTFVAPTSGLVTELKVAEGQYVAEGAPLFSIENVNTLWLEAETYPQETALVNVGDKIAVRVSGYESTPVEATVMFLSPEYRANTLITVLRATLQNEQNTFKPGMQAQVLFTHSSRRALALPSDAVIRDGSGAHVYVQTGARTFEPREVKIGLENFMQVEITEGLAEGDTVAVSGAYLLYSEIVLKKGGDPMAIHQHE</sequence>
<dbReference type="PANTHER" id="PTHR30097">
    <property type="entry name" value="CATION EFFLUX SYSTEM PROTEIN CUSB"/>
    <property type="match status" value="1"/>
</dbReference>
<feature type="domain" description="CzcB-like C-terminal circularly permuted SH3-like" evidence="7">
    <location>
        <begin position="322"/>
        <end position="381"/>
    </location>
</feature>
<dbReference type="Pfam" id="PF25954">
    <property type="entry name" value="Beta-barrel_RND_2"/>
    <property type="match status" value="1"/>
</dbReference>
<evidence type="ECO:0000259" key="6">
    <source>
        <dbReference type="Pfam" id="PF25954"/>
    </source>
</evidence>